<proteinExistence type="predicted"/>
<dbReference type="GeneID" id="301704252"/>
<reference evidence="2 3" key="1">
    <citation type="submission" date="2020-08" db="EMBL/GenBank/DDBJ databases">
        <title>Isolation and characterization of novel Chlamydia from Siamese crocodiles (Crocodylus siamensis).</title>
        <authorList>
            <person name="Sariya L."/>
        </authorList>
    </citation>
    <scope>NUCLEOTIDE SEQUENCE [LARGE SCALE GENOMIC DNA]</scope>
    <source>
        <strain evidence="2 3">No. 12</strain>
    </source>
</reference>
<dbReference type="EMBL" id="CP060791">
    <property type="protein sequence ID" value="QVE49356.1"/>
    <property type="molecule type" value="Genomic_DNA"/>
</dbReference>
<dbReference type="RefSeq" id="WP_213241528.1">
    <property type="nucleotide sequence ID" value="NZ_CP060791.1"/>
</dbReference>
<evidence type="ECO:0000256" key="1">
    <source>
        <dbReference type="SAM" id="SignalP"/>
    </source>
</evidence>
<organism evidence="2 3">
    <name type="scientific">Chlamydia crocodili</name>
    <dbReference type="NCBI Taxonomy" id="2766982"/>
    <lineage>
        <taxon>Bacteria</taxon>
        <taxon>Pseudomonadati</taxon>
        <taxon>Chlamydiota</taxon>
        <taxon>Chlamydiia</taxon>
        <taxon>Chlamydiales</taxon>
        <taxon>Chlamydiaceae</taxon>
        <taxon>Chlamydia/Chlamydophila group</taxon>
        <taxon>Chlamydia</taxon>
    </lineage>
</organism>
<name>A0ABX8CEE0_9CHLA</name>
<accession>A0ABX8CEE0</accession>
<evidence type="ECO:0000313" key="2">
    <source>
        <dbReference type="EMBL" id="QVE49356.1"/>
    </source>
</evidence>
<keyword evidence="3" id="KW-1185">Reference proteome</keyword>
<protein>
    <submittedName>
        <fullName evidence="2">Uncharacterized protein</fullName>
    </submittedName>
</protein>
<evidence type="ECO:0000313" key="3">
    <source>
        <dbReference type="Proteomes" id="UP000680625"/>
    </source>
</evidence>
<dbReference type="Proteomes" id="UP000680625">
    <property type="component" value="Chromosome"/>
</dbReference>
<feature type="signal peptide" evidence="1">
    <location>
        <begin position="1"/>
        <end position="18"/>
    </location>
</feature>
<keyword evidence="1" id="KW-0732">Signal</keyword>
<feature type="chain" id="PRO_5047152596" evidence="1">
    <location>
        <begin position="19"/>
        <end position="171"/>
    </location>
</feature>
<gene>
    <name evidence="2" type="ORF">H9Q19_01435</name>
</gene>
<sequence length="171" mass="19169">MHILLSILSLLLALPAIGGETSTSLKEEESDQQVEDLSMKHPSIFYSYNDCLMSIRQDSKNTMIVLYSDEKTIAFQPLYAMAINMEESVLSKYAKFVVLSPTGINLLIYPPVPDPMLAEIAEFKKQFSEVEHLKGTYLVTISVTDNDEKIMDIAPIDVPLENSIKPIISVR</sequence>